<evidence type="ECO:0000313" key="4">
    <source>
        <dbReference type="Proteomes" id="UP000016932"/>
    </source>
</evidence>
<dbReference type="EMBL" id="KB446555">
    <property type="protein sequence ID" value="EME88677.1"/>
    <property type="molecule type" value="Genomic_DNA"/>
</dbReference>
<evidence type="ECO:0000256" key="2">
    <source>
        <dbReference type="SAM" id="Phobius"/>
    </source>
</evidence>
<dbReference type="eggNOG" id="ENOG502RKPQ">
    <property type="taxonomic scope" value="Eukaryota"/>
</dbReference>
<dbReference type="VEuPathDB" id="FungiDB:MYCFIDRAFT_87548"/>
<name>N1QBR4_PSEFD</name>
<feature type="transmembrane region" description="Helical" evidence="2">
    <location>
        <begin position="188"/>
        <end position="205"/>
    </location>
</feature>
<feature type="region of interest" description="Disordered" evidence="1">
    <location>
        <begin position="1"/>
        <end position="41"/>
    </location>
</feature>
<organism evidence="3 4">
    <name type="scientific">Pseudocercospora fijiensis (strain CIRAD86)</name>
    <name type="common">Black leaf streak disease fungus</name>
    <name type="synonym">Mycosphaerella fijiensis</name>
    <dbReference type="NCBI Taxonomy" id="383855"/>
    <lineage>
        <taxon>Eukaryota</taxon>
        <taxon>Fungi</taxon>
        <taxon>Dikarya</taxon>
        <taxon>Ascomycota</taxon>
        <taxon>Pezizomycotina</taxon>
        <taxon>Dothideomycetes</taxon>
        <taxon>Dothideomycetidae</taxon>
        <taxon>Mycosphaerellales</taxon>
        <taxon>Mycosphaerellaceae</taxon>
        <taxon>Pseudocercospora</taxon>
    </lineage>
</organism>
<proteinExistence type="predicted"/>
<dbReference type="AlphaFoldDB" id="N1QBR4"/>
<feature type="compositionally biased region" description="Polar residues" evidence="1">
    <location>
        <begin position="30"/>
        <end position="41"/>
    </location>
</feature>
<dbReference type="OrthoDB" id="3647678at2759"/>
<feature type="transmembrane region" description="Helical" evidence="2">
    <location>
        <begin position="733"/>
        <end position="758"/>
    </location>
</feature>
<dbReference type="Proteomes" id="UP000016932">
    <property type="component" value="Unassembled WGS sequence"/>
</dbReference>
<keyword evidence="4" id="KW-1185">Reference proteome</keyword>
<dbReference type="GeneID" id="19342593"/>
<evidence type="ECO:0000313" key="3">
    <source>
        <dbReference type="EMBL" id="EME88677.1"/>
    </source>
</evidence>
<reference evidence="3 4" key="1">
    <citation type="journal article" date="2012" name="PLoS Pathog.">
        <title>Diverse lifestyles and strategies of plant pathogenesis encoded in the genomes of eighteen Dothideomycetes fungi.</title>
        <authorList>
            <person name="Ohm R.A."/>
            <person name="Feau N."/>
            <person name="Henrissat B."/>
            <person name="Schoch C.L."/>
            <person name="Horwitz B.A."/>
            <person name="Barry K.W."/>
            <person name="Condon B.J."/>
            <person name="Copeland A.C."/>
            <person name="Dhillon B."/>
            <person name="Glaser F."/>
            <person name="Hesse C.N."/>
            <person name="Kosti I."/>
            <person name="LaButti K."/>
            <person name="Lindquist E.A."/>
            <person name="Lucas S."/>
            <person name="Salamov A.A."/>
            <person name="Bradshaw R.E."/>
            <person name="Ciuffetti L."/>
            <person name="Hamelin R.C."/>
            <person name="Kema G.H.J."/>
            <person name="Lawrence C."/>
            <person name="Scott J.A."/>
            <person name="Spatafora J.W."/>
            <person name="Turgeon B.G."/>
            <person name="de Wit P.J.G.M."/>
            <person name="Zhong S."/>
            <person name="Goodwin S.B."/>
            <person name="Grigoriev I.V."/>
        </authorList>
    </citation>
    <scope>NUCLEOTIDE SEQUENCE [LARGE SCALE GENOMIC DNA]</scope>
    <source>
        <strain evidence="3 4">CIRAD86</strain>
    </source>
</reference>
<feature type="transmembrane region" description="Helical" evidence="2">
    <location>
        <begin position="225"/>
        <end position="250"/>
    </location>
</feature>
<accession>N1QBR4</accession>
<dbReference type="KEGG" id="pfj:MYCFIDRAFT_87548"/>
<keyword evidence="2" id="KW-0472">Membrane</keyword>
<gene>
    <name evidence="3" type="ORF">MYCFIDRAFT_87548</name>
</gene>
<dbReference type="RefSeq" id="XP_007920945.1">
    <property type="nucleotide sequence ID" value="XM_007922754.1"/>
</dbReference>
<keyword evidence="2" id="KW-1133">Transmembrane helix</keyword>
<feature type="transmembrane region" description="Helical" evidence="2">
    <location>
        <begin position="70"/>
        <end position="89"/>
    </location>
</feature>
<keyword evidence="2" id="KW-0812">Transmembrane</keyword>
<dbReference type="HOGENOM" id="CLU_026395_0_0_1"/>
<sequence length="820" mass="90289">MAVRPDHEINATTTSDTKPAFVTHAHPASARNTSPDASQNEARPVDYLHTESQVQQRSRYSRCCYPFKTLLFQVFALLWLVPIILLLVLNAEQKIIGASANCIHVEGGCLPDVYSSWSAVDALVRAASLDKRTHDLLGGLQLVAKALEIWFAFIASWLVYMFTMFLASSGRGLPIEHLYKPTEYADPVSGFKSLFGIFGGLIASFRQAKAKHAQGQHHQGNFRLFLFILATVVLCGIMNLMGPAVAILLIPTLQWIDVDPVLDSTFIAMNANTTPTTSDSWLLGDSGCTQDNFVANDYGCAETWSLSLDGWASGYMATEAADSAVSVQGELMLTYNRTRFPTGYANDAALTNPTYELVTFIPNRHVLDDLWEDMRIVRSISQGNDTMAAEEASYVKYNKTVQTYLQRHGPIVGAISNVWYNYDDQLNTTIHVGPQKQVRCYASYNSDNAPLNWRGDNFGSYNAGNWTRCIPIGAGWDDGYQTTNFSIRGNYDIVSNRTQPDIAFTVHSTSKAAFLPNGTVPASLEGKFAQSCLTTSNSSAGCDWEALFSSPTDGNIFYRSQNVTTWELVSDSDGKPGRIGIAIDFVAMQTFANYTLDPSSYSNPNYLTDYQLSDSQTTIDNMTALRVDPAWTLAAWSVAAGGEVEGNRSAGTLLQSSFDHLFLNYNTTDDPLTLEQYRLTGGGLMSILQMLSLMDYTTVPAGETQGVDPNLLMSRAGRIQVYTFGLFGRTAKLGFAIAIIGCVIVFIEVCVGLLYGLWLGRGFRSPLELLLAALQHPYSGEMDGFDEKDRKKQLSRLPVTLSEVKHGAGPIRFENVRYRG</sequence>
<evidence type="ECO:0000256" key="1">
    <source>
        <dbReference type="SAM" id="MobiDB-lite"/>
    </source>
</evidence>
<feature type="transmembrane region" description="Helical" evidence="2">
    <location>
        <begin position="149"/>
        <end position="168"/>
    </location>
</feature>
<protein>
    <submittedName>
        <fullName evidence="3">Uncharacterized protein</fullName>
    </submittedName>
</protein>